<gene>
    <name evidence="1" type="ORF">CLV43_105463</name>
</gene>
<evidence type="ECO:0008006" key="3">
    <source>
        <dbReference type="Google" id="ProtNLM"/>
    </source>
</evidence>
<dbReference type="RefSeq" id="WP_146174815.1">
    <property type="nucleotide sequence ID" value="NZ_PVTF01000005.1"/>
</dbReference>
<name>A0A2T0T7Q3_9PSEU</name>
<dbReference type="OrthoDB" id="5447244at2"/>
<dbReference type="AlphaFoldDB" id="A0A2T0T7Q3"/>
<dbReference type="EMBL" id="PVTF01000005">
    <property type="protein sequence ID" value="PRY41705.1"/>
    <property type="molecule type" value="Genomic_DNA"/>
</dbReference>
<sequence length="406" mass="46623">MHTDHLFDSGKLSEYLRKRAHAVRERLLSWSPDYVLGTSDIDLIEQLKMEALIECPVLVRDRVSLEEPVEEVRRYIRHGDTFSRRVTSYTLIVPFTGHANVFRLEAQTYSTSPPKGELASNGQQILLKYDDERSDGAEIRSHFDRTLDEIETILTWARDDIRQHQWNIEHELPRLVDERRTKLLNDRKAQEKIGFPIKRRDDAASYTVPIERVTFATERTQSSPRSSSVFKPEPALADNDYESALAVLRNARNALERTPSVAAGWDEEEIRNFLLIFLNAQFKGQAAGEVFNRAGKTDILIRTDDANIFIGECKIWKGPKTISNALDQLLGYLVWRDTKAALLLFIRDGDISAVMQKAVAQVETHPNYKSRGQIMSEERHDFIIHAKDDSAREIQLALLPFLIPKR</sequence>
<dbReference type="Proteomes" id="UP000239494">
    <property type="component" value="Unassembled WGS sequence"/>
</dbReference>
<comment type="caution">
    <text evidence="1">The sequence shown here is derived from an EMBL/GenBank/DDBJ whole genome shotgun (WGS) entry which is preliminary data.</text>
</comment>
<organism evidence="1 2">
    <name type="scientific">Umezawaea tangerina</name>
    <dbReference type="NCBI Taxonomy" id="84725"/>
    <lineage>
        <taxon>Bacteria</taxon>
        <taxon>Bacillati</taxon>
        <taxon>Actinomycetota</taxon>
        <taxon>Actinomycetes</taxon>
        <taxon>Pseudonocardiales</taxon>
        <taxon>Pseudonocardiaceae</taxon>
        <taxon>Umezawaea</taxon>
    </lineage>
</organism>
<protein>
    <recommendedName>
        <fullName evidence="3">Restriction endonuclease</fullName>
    </recommendedName>
</protein>
<reference evidence="1 2" key="1">
    <citation type="submission" date="2018-03" db="EMBL/GenBank/DDBJ databases">
        <title>Genomic Encyclopedia of Archaeal and Bacterial Type Strains, Phase II (KMG-II): from individual species to whole genera.</title>
        <authorList>
            <person name="Goeker M."/>
        </authorList>
    </citation>
    <scope>NUCLEOTIDE SEQUENCE [LARGE SCALE GENOMIC DNA]</scope>
    <source>
        <strain evidence="1 2">DSM 44720</strain>
    </source>
</reference>
<evidence type="ECO:0000313" key="2">
    <source>
        <dbReference type="Proteomes" id="UP000239494"/>
    </source>
</evidence>
<proteinExistence type="predicted"/>
<evidence type="ECO:0000313" key="1">
    <source>
        <dbReference type="EMBL" id="PRY41705.1"/>
    </source>
</evidence>
<keyword evidence="2" id="KW-1185">Reference proteome</keyword>
<accession>A0A2T0T7Q3</accession>